<keyword evidence="2" id="KW-1185">Reference proteome</keyword>
<organism evidence="1 2">
    <name type="scientific">Acropora cervicornis</name>
    <name type="common">Staghorn coral</name>
    <dbReference type="NCBI Taxonomy" id="6130"/>
    <lineage>
        <taxon>Eukaryota</taxon>
        <taxon>Metazoa</taxon>
        <taxon>Cnidaria</taxon>
        <taxon>Anthozoa</taxon>
        <taxon>Hexacorallia</taxon>
        <taxon>Scleractinia</taxon>
        <taxon>Astrocoeniina</taxon>
        <taxon>Acroporidae</taxon>
        <taxon>Acropora</taxon>
    </lineage>
</organism>
<reference evidence="1" key="1">
    <citation type="journal article" date="2023" name="G3 (Bethesda)">
        <title>Whole genome assembly and annotation of the endangered Caribbean coral Acropora cervicornis.</title>
        <authorList>
            <person name="Selwyn J.D."/>
            <person name="Vollmer S.V."/>
        </authorList>
    </citation>
    <scope>NUCLEOTIDE SEQUENCE</scope>
    <source>
        <strain evidence="1">K2</strain>
    </source>
</reference>
<gene>
    <name evidence="1" type="ORF">P5673_010747</name>
</gene>
<dbReference type="AlphaFoldDB" id="A0AAD9QQG6"/>
<feature type="non-terminal residue" evidence="1">
    <location>
        <position position="1"/>
    </location>
</feature>
<evidence type="ECO:0000313" key="2">
    <source>
        <dbReference type="Proteomes" id="UP001249851"/>
    </source>
</evidence>
<proteinExistence type="predicted"/>
<protein>
    <submittedName>
        <fullName evidence="1">Uncharacterized protein</fullName>
    </submittedName>
</protein>
<name>A0AAD9QQG6_ACRCE</name>
<dbReference type="EMBL" id="JARQWQ010000019">
    <property type="protein sequence ID" value="KAK2565619.1"/>
    <property type="molecule type" value="Genomic_DNA"/>
</dbReference>
<sequence>MDKCGIGVLSGTNCGSVTVKGNMITEYQALSDCQRDITGHLEMLKMRGDDVLSEKELILLRAGIFEETPDINFRVCPKHRDSFGIKWRGRKKNCQVPEGVTSHRLRKHTGDRTISKKLSEEIFNRTGSLIPVGSGIHLCYRYFGLHSVSAATEASVVGDDQEESQVEALSRDLERLAINPDSTLYQLSSSQEETQSSTDGSISQATCAQYHGPADNIGKGKVAALQWFADECSIGPVGSIMKRPWSDATSKTHDCYTRKASEIIAEVLKTVAPQSAPELWEAVRRKDEVSKILESVHPGSDLLLAVLESYKQADSSEISAARRYILEVGAGLPVQPVAKQTREKVDSAKLDHFLDFITSSNIVQDLPFGRKTLTLSCGTKIDIPNVIRTLLPSRLIAQYTQYCSEENYAPLSTHTLFRILSEACVASVRKSLQGLDSYAAEGGRGFDDLLSLLDTLVRYGANEDVITELKDNFKYLKQYIKSDYKMHCSMASTIPDHCRVFALSDPKEESYRRRCDHEHNQLCES</sequence>
<reference evidence="1" key="2">
    <citation type="journal article" date="2023" name="Science">
        <title>Genomic signatures of disease resistance in endangered staghorn corals.</title>
        <authorList>
            <person name="Vollmer S.V."/>
            <person name="Selwyn J.D."/>
            <person name="Despard B.A."/>
            <person name="Roesel C.L."/>
        </authorList>
    </citation>
    <scope>NUCLEOTIDE SEQUENCE</scope>
    <source>
        <strain evidence="1">K2</strain>
    </source>
</reference>
<accession>A0AAD9QQG6</accession>
<dbReference type="Proteomes" id="UP001249851">
    <property type="component" value="Unassembled WGS sequence"/>
</dbReference>
<comment type="caution">
    <text evidence="1">The sequence shown here is derived from an EMBL/GenBank/DDBJ whole genome shotgun (WGS) entry which is preliminary data.</text>
</comment>
<evidence type="ECO:0000313" key="1">
    <source>
        <dbReference type="EMBL" id="KAK2565619.1"/>
    </source>
</evidence>